<dbReference type="OrthoDB" id="1927223at2759"/>
<reference evidence="5" key="1">
    <citation type="journal article" date="2022" name="Cell">
        <title>Repeat-based holocentromeres influence genome architecture and karyotype evolution.</title>
        <authorList>
            <person name="Hofstatter P.G."/>
            <person name="Thangavel G."/>
            <person name="Lux T."/>
            <person name="Neumann P."/>
            <person name="Vondrak T."/>
            <person name="Novak P."/>
            <person name="Zhang M."/>
            <person name="Costa L."/>
            <person name="Castellani M."/>
            <person name="Scott A."/>
            <person name="Toegelov H."/>
            <person name="Fuchs J."/>
            <person name="Mata-Sucre Y."/>
            <person name="Dias Y."/>
            <person name="Vanzela A.L.L."/>
            <person name="Huettel B."/>
            <person name="Almeida C.C.S."/>
            <person name="Simkova H."/>
            <person name="Souza G."/>
            <person name="Pedrosa-Harand A."/>
            <person name="Macas J."/>
            <person name="Mayer K.F.X."/>
            <person name="Houben A."/>
            <person name="Marques A."/>
        </authorList>
    </citation>
    <scope>NUCLEOTIDE SEQUENCE</scope>
    <source>
        <strain evidence="5">RhyBre1mFocal</strain>
    </source>
</reference>
<organism evidence="5 6">
    <name type="scientific">Rhynchospora breviuscula</name>
    <dbReference type="NCBI Taxonomy" id="2022672"/>
    <lineage>
        <taxon>Eukaryota</taxon>
        <taxon>Viridiplantae</taxon>
        <taxon>Streptophyta</taxon>
        <taxon>Embryophyta</taxon>
        <taxon>Tracheophyta</taxon>
        <taxon>Spermatophyta</taxon>
        <taxon>Magnoliopsida</taxon>
        <taxon>Liliopsida</taxon>
        <taxon>Poales</taxon>
        <taxon>Cyperaceae</taxon>
        <taxon>Cyperoideae</taxon>
        <taxon>Rhynchosporeae</taxon>
        <taxon>Rhynchospora</taxon>
    </lineage>
</organism>
<name>A0A9Q0HVW1_9POAL</name>
<dbReference type="Proteomes" id="UP001151287">
    <property type="component" value="Unassembled WGS sequence"/>
</dbReference>
<dbReference type="PROSITE" id="PS51795">
    <property type="entry name" value="ZF_FLZ"/>
    <property type="match status" value="1"/>
</dbReference>
<dbReference type="GO" id="GO:0046872">
    <property type="term" value="F:metal ion binding"/>
    <property type="evidence" value="ECO:0007669"/>
    <property type="project" value="UniProtKB-KW"/>
</dbReference>
<feature type="domain" description="FLZ-type" evidence="4">
    <location>
        <begin position="79"/>
        <end position="123"/>
    </location>
</feature>
<dbReference type="InterPro" id="IPR044181">
    <property type="entry name" value="FLZ17/18"/>
</dbReference>
<comment type="similarity">
    <text evidence="1">Belongs to the FLZ family.</text>
</comment>
<dbReference type="Pfam" id="PF04570">
    <property type="entry name" value="zf-FLZ"/>
    <property type="match status" value="1"/>
</dbReference>
<dbReference type="EMBL" id="JAMQYH010000001">
    <property type="protein sequence ID" value="KAJ1700484.1"/>
    <property type="molecule type" value="Genomic_DNA"/>
</dbReference>
<accession>A0A9Q0HVW1</accession>
<evidence type="ECO:0000256" key="3">
    <source>
        <dbReference type="PROSITE-ProRule" id="PRU01131"/>
    </source>
</evidence>
<dbReference type="PANTHER" id="PTHR47847">
    <property type="entry name" value="FCS-LIKE ZINC FINGER 17"/>
    <property type="match status" value="1"/>
</dbReference>
<evidence type="ECO:0000259" key="4">
    <source>
        <dbReference type="PROSITE" id="PS51795"/>
    </source>
</evidence>
<evidence type="ECO:0000256" key="2">
    <source>
        <dbReference type="ARBA" id="ARBA00022723"/>
    </source>
</evidence>
<dbReference type="AlphaFoldDB" id="A0A9Q0HVW1"/>
<evidence type="ECO:0000256" key="1">
    <source>
        <dbReference type="ARBA" id="ARBA00009374"/>
    </source>
</evidence>
<evidence type="ECO:0000313" key="5">
    <source>
        <dbReference type="EMBL" id="KAJ1700484.1"/>
    </source>
</evidence>
<dbReference type="PANTHER" id="PTHR47847:SF2">
    <property type="entry name" value="FCS-LIKE ZINC FINGER 17-RELATED"/>
    <property type="match status" value="1"/>
</dbReference>
<keyword evidence="6" id="KW-1185">Reference proteome</keyword>
<protein>
    <recommendedName>
        <fullName evidence="4">FLZ-type domain-containing protein</fullName>
    </recommendedName>
</protein>
<proteinExistence type="inferred from homology"/>
<keyword evidence="2" id="KW-0479">Metal-binding</keyword>
<comment type="caution">
    <text evidence="5">The sequence shown here is derived from an EMBL/GenBank/DDBJ whole genome shotgun (WGS) entry which is preliminary data.</text>
</comment>
<gene>
    <name evidence="5" type="ORF">LUZ63_000263</name>
</gene>
<sequence length="159" mass="18126">MMLSSKRSIFHVGEEGGDDTAIRIHAKKKILGHHRVTNLPGRLRSPADGHVGLRIVIHQHMQGSNIVLKPMVNPCKFKELLKACYLCRKLLSPNMDVYMYRGDLGFCSEECRCQQILSDEKVEAATKRKRLGLNHHHRQQANKSNVTPTYHHKKILLTA</sequence>
<dbReference type="InterPro" id="IPR007650">
    <property type="entry name" value="Zf-FLZ_dom"/>
</dbReference>
<evidence type="ECO:0000313" key="6">
    <source>
        <dbReference type="Proteomes" id="UP001151287"/>
    </source>
</evidence>
<feature type="zinc finger region" description="FLZ-type" evidence="3">
    <location>
        <begin position="79"/>
        <end position="123"/>
    </location>
</feature>